<keyword evidence="3" id="KW-1185">Reference proteome</keyword>
<organism evidence="2 3">
    <name type="scientific">Cellulomonas fengjieae</name>
    <dbReference type="NCBI Taxonomy" id="2819978"/>
    <lineage>
        <taxon>Bacteria</taxon>
        <taxon>Bacillati</taxon>
        <taxon>Actinomycetota</taxon>
        <taxon>Actinomycetes</taxon>
        <taxon>Micrococcales</taxon>
        <taxon>Cellulomonadaceae</taxon>
        <taxon>Cellulomonas</taxon>
    </lineage>
</organism>
<protein>
    <recommendedName>
        <fullName evidence="4">DUF559 domain-containing protein</fullName>
    </recommendedName>
</protein>
<dbReference type="Proteomes" id="UP000678317">
    <property type="component" value="Unassembled WGS sequence"/>
</dbReference>
<accession>A0ABS3SKD7</accession>
<comment type="caution">
    <text evidence="2">The sequence shown here is derived from an EMBL/GenBank/DDBJ whole genome shotgun (WGS) entry which is preliminary data.</text>
</comment>
<name>A0ABS3SKD7_9CELL</name>
<sequence length="311" mass="33693">MPHRPGSTQPAPPTAPTVHLARDVPRQVVAERVAAQQWRRVGRGVYVPTGGATDKRSDALARIVGLHARLTAETCFSHTSAAVLLGLPLWETGAVTHIFQRSSASQDRSPEIARHTPFPPPDDMTVIAGIPATTLGRTAWDCASLLRPLGGLVVVDAALRAGADPAELAARADATVGRRGSGRARAVLQFADGGSESAWETACRFTLLRAGLPVPQTQIPVATRLGTFWADLGWAQWRVLLEYDGRTKYAGREAEAFLQEKRRHDAIVEADWRIIHVTRDDLRNTAALIARVAGLLPQAVTSGLRPRRELY</sequence>
<dbReference type="RefSeq" id="WP_208290296.1">
    <property type="nucleotide sequence ID" value="NZ_CP074404.1"/>
</dbReference>
<evidence type="ECO:0000313" key="2">
    <source>
        <dbReference type="EMBL" id="MBO3086216.1"/>
    </source>
</evidence>
<dbReference type="EMBL" id="JAGFBM010000009">
    <property type="protein sequence ID" value="MBO3086216.1"/>
    <property type="molecule type" value="Genomic_DNA"/>
</dbReference>
<gene>
    <name evidence="2" type="ORF">J4035_16355</name>
</gene>
<feature type="region of interest" description="Disordered" evidence="1">
    <location>
        <begin position="101"/>
        <end position="120"/>
    </location>
</feature>
<proteinExistence type="predicted"/>
<evidence type="ECO:0000256" key="1">
    <source>
        <dbReference type="SAM" id="MobiDB-lite"/>
    </source>
</evidence>
<evidence type="ECO:0008006" key="4">
    <source>
        <dbReference type="Google" id="ProtNLM"/>
    </source>
</evidence>
<evidence type="ECO:0000313" key="3">
    <source>
        <dbReference type="Proteomes" id="UP000678317"/>
    </source>
</evidence>
<reference evidence="2 3" key="1">
    <citation type="submission" date="2021-03" db="EMBL/GenBank/DDBJ databases">
        <title>novel species in genus Cellulomonas.</title>
        <authorList>
            <person name="Zhang G."/>
        </authorList>
    </citation>
    <scope>NUCLEOTIDE SEQUENCE [LARGE SCALE GENOMIC DNA]</scope>
    <source>
        <strain evidence="3">zg-ZUI188</strain>
    </source>
</reference>